<dbReference type="EMBL" id="CP002506">
    <property type="protein sequence ID" value="ADW76288.1"/>
    <property type="molecule type" value="Genomic_DNA"/>
</dbReference>
<name>A0A0H3FMT1_RAHSY</name>
<dbReference type="EMBL" id="JBHUCJ010000040">
    <property type="protein sequence ID" value="MFD3225034.1"/>
    <property type="molecule type" value="Genomic_DNA"/>
</dbReference>
<dbReference type="KEGG" id="rah:Rahaq_4708"/>
<dbReference type="HOGENOM" id="CLU_108696_8_3_6"/>
<dbReference type="Proteomes" id="UP001598201">
    <property type="component" value="Unassembled WGS sequence"/>
</dbReference>
<reference evidence="3 5" key="3">
    <citation type="submission" date="2024-09" db="EMBL/GenBank/DDBJ databases">
        <title>Genomes of Rahnella.</title>
        <authorList>
            <person name="Mnguni F.C."/>
            <person name="Shin G.Y."/>
            <person name="Coutinho T."/>
        </authorList>
    </citation>
    <scope>NUCLEOTIDE SEQUENCE [LARGE SCALE GENOMIC DNA]</scope>
    <source>
        <strain evidence="3 5">20WA0057</strain>
    </source>
</reference>
<dbReference type="Pfam" id="PF00550">
    <property type="entry name" value="PP-binding"/>
    <property type="match status" value="1"/>
</dbReference>
<reference evidence="4" key="1">
    <citation type="submission" date="2011-01" db="EMBL/GenBank/DDBJ databases">
        <title>Complete sequence of plasmid1 of Rahnella sp. Y9602.</title>
        <authorList>
            <consortium name="US DOE Joint Genome Institute"/>
            <person name="Lucas S."/>
            <person name="Copeland A."/>
            <person name="Lapidus A."/>
            <person name="Cheng J.-F."/>
            <person name="Goodwin L."/>
            <person name="Pitluck S."/>
            <person name="Lu M."/>
            <person name="Detter J.C."/>
            <person name="Han C."/>
            <person name="Tapia R."/>
            <person name="Land M."/>
            <person name="Hauser L."/>
            <person name="Kyrpides N."/>
            <person name="Ivanova N."/>
            <person name="Ovchinnikova G."/>
            <person name="Pagani I."/>
            <person name="Sobecky P.A."/>
            <person name="Martinez R.J."/>
            <person name="Woyke T."/>
        </authorList>
    </citation>
    <scope>NUCLEOTIDE SEQUENCE [LARGE SCALE GENOMIC DNA]</scope>
    <source>
        <strain evidence="4">Y9602</strain>
        <plasmid evidence="4">pRAHAQ01</plasmid>
    </source>
</reference>
<evidence type="ECO:0000313" key="3">
    <source>
        <dbReference type="EMBL" id="MFD3225034.1"/>
    </source>
</evidence>
<dbReference type="OrthoDB" id="7666350at2"/>
<feature type="domain" description="Carrier" evidence="1">
    <location>
        <begin position="1"/>
        <end position="79"/>
    </location>
</feature>
<evidence type="ECO:0000313" key="5">
    <source>
        <dbReference type="Proteomes" id="UP001598201"/>
    </source>
</evidence>
<protein>
    <submittedName>
        <fullName evidence="3">Acyl carrier protein</fullName>
    </submittedName>
</protein>
<accession>A0A0H3FMT1</accession>
<reference evidence="2 4" key="2">
    <citation type="journal article" date="2012" name="J. Bacteriol.">
        <title>Complete Genome Sequence of Rahnella sp. Strain Y9602, a Gammaproteobacterium Isolate from Metal- and Radionuclide-Contaminated Soil.</title>
        <authorList>
            <person name="Martinez R.J."/>
            <person name="Bruce D."/>
            <person name="Detter C."/>
            <person name="Goodwin L.A."/>
            <person name="Han J."/>
            <person name="Han C.S."/>
            <person name="Held B."/>
            <person name="Land M.L."/>
            <person name="Mikhailova N."/>
            <person name="Nolan M."/>
            <person name="Pennacchio L."/>
            <person name="Pitluck S."/>
            <person name="Tapia R."/>
            <person name="Woyke T."/>
            <person name="Sobecky P.A."/>
        </authorList>
    </citation>
    <scope>NUCLEOTIDE SEQUENCE [LARGE SCALE GENOMIC DNA]</scope>
    <source>
        <strain evidence="2 4">Y9602</strain>
        <plasmid evidence="2 4">pRAHAQ01</plasmid>
    </source>
</reference>
<dbReference type="RefSeq" id="WP_013577969.1">
    <property type="nucleotide sequence ID" value="NC_015062.1"/>
</dbReference>
<dbReference type="SUPFAM" id="SSF47336">
    <property type="entry name" value="ACP-like"/>
    <property type="match status" value="1"/>
</dbReference>
<organism evidence="2 4">
    <name type="scientific">Rahnella sp. (strain Y9602)</name>
    <dbReference type="NCBI Taxonomy" id="2703885"/>
    <lineage>
        <taxon>Bacteria</taxon>
        <taxon>Pseudomonadati</taxon>
        <taxon>Pseudomonadota</taxon>
        <taxon>Gammaproteobacteria</taxon>
        <taxon>Enterobacterales</taxon>
        <taxon>Yersiniaceae</taxon>
        <taxon>Rahnella</taxon>
    </lineage>
</organism>
<dbReference type="AlphaFoldDB" id="A0A0H3FMT1"/>
<proteinExistence type="predicted"/>
<gene>
    <name evidence="2" type="ordered locus">Rahaq_4708</name>
    <name evidence="3" type="ORF">ACFPK4_15965</name>
</gene>
<evidence type="ECO:0000313" key="4">
    <source>
        <dbReference type="Proteomes" id="UP000007257"/>
    </source>
</evidence>
<evidence type="ECO:0000313" key="2">
    <source>
        <dbReference type="EMBL" id="ADW76288.1"/>
    </source>
</evidence>
<dbReference type="InterPro" id="IPR009081">
    <property type="entry name" value="PP-bd_ACP"/>
</dbReference>
<keyword evidence="5" id="KW-1185">Reference proteome</keyword>
<dbReference type="Proteomes" id="UP000007257">
    <property type="component" value="Plasmid pRAHAQ01"/>
</dbReference>
<dbReference type="Gene3D" id="1.10.1200.10">
    <property type="entry name" value="ACP-like"/>
    <property type="match status" value="1"/>
</dbReference>
<sequence>MSQLLSAVNDALNDVMSAKINITPETDFNEDLDLDSVLFVQFLLTLEEKIPGLMFEPDQINQDAFTTVGKLIQWIEQHLQLESSDV</sequence>
<dbReference type="GeneID" id="95420530"/>
<dbReference type="PROSITE" id="PS50075">
    <property type="entry name" value="CARRIER"/>
    <property type="match status" value="1"/>
</dbReference>
<keyword evidence="2" id="KW-0614">Plasmid</keyword>
<dbReference type="InterPro" id="IPR036736">
    <property type="entry name" value="ACP-like_sf"/>
</dbReference>
<evidence type="ECO:0000259" key="1">
    <source>
        <dbReference type="PROSITE" id="PS50075"/>
    </source>
</evidence>
<geneLocation type="plasmid" evidence="2 4">
    <name>pRAHAQ01</name>
</geneLocation>
<dbReference type="eggNOG" id="ENOG50335VI">
    <property type="taxonomic scope" value="Bacteria"/>
</dbReference>